<evidence type="ECO:0000256" key="3">
    <source>
        <dbReference type="ARBA" id="ARBA00022679"/>
    </source>
</evidence>
<dbReference type="PROSITE" id="PS51147">
    <property type="entry name" value="PFTA"/>
    <property type="match status" value="3"/>
</dbReference>
<dbReference type="OMA" id="RILWSEG"/>
<dbReference type="PhylomeDB" id="A0A0G4EII4"/>
<dbReference type="OrthoDB" id="1658at2759"/>
<evidence type="ECO:0000256" key="2">
    <source>
        <dbReference type="ARBA" id="ARBA00022602"/>
    </source>
</evidence>
<dbReference type="GO" id="GO:0005968">
    <property type="term" value="C:Rab-protein geranylgeranyltransferase complex"/>
    <property type="evidence" value="ECO:0007669"/>
    <property type="project" value="TreeGrafter"/>
</dbReference>
<evidence type="ECO:0000256" key="4">
    <source>
        <dbReference type="ARBA" id="ARBA00022737"/>
    </source>
</evidence>
<dbReference type="PANTHER" id="PTHR11129:SF2">
    <property type="entry name" value="GERANYLGERANYL TRANSFERASE TYPE-2 SUBUNIT ALPHA"/>
    <property type="match status" value="1"/>
</dbReference>
<evidence type="ECO:0000256" key="6">
    <source>
        <dbReference type="RuleBase" id="RU367120"/>
    </source>
</evidence>
<evidence type="ECO:0000313" key="8">
    <source>
        <dbReference type="EMBL" id="CEL95813.1"/>
    </source>
</evidence>
<keyword evidence="2 6" id="KW-0637">Prenyltransferase</keyword>
<comment type="similarity">
    <text evidence="1 6">Belongs to the protein prenyltransferase subunit alpha family.</text>
</comment>
<comment type="catalytic activity">
    <reaction evidence="5 6">
        <text>geranylgeranyl diphosphate + L-cysteinyl-[protein] = S-geranylgeranyl-L-cysteinyl-[protein] + diphosphate</text>
        <dbReference type="Rhea" id="RHEA:21240"/>
        <dbReference type="Rhea" id="RHEA-COMP:10131"/>
        <dbReference type="Rhea" id="RHEA-COMP:11537"/>
        <dbReference type="ChEBI" id="CHEBI:29950"/>
        <dbReference type="ChEBI" id="CHEBI:33019"/>
        <dbReference type="ChEBI" id="CHEBI:57533"/>
        <dbReference type="ChEBI" id="CHEBI:86021"/>
        <dbReference type="EC" id="2.5.1.60"/>
    </reaction>
</comment>
<dbReference type="EMBL" id="CDMY01000239">
    <property type="protein sequence ID" value="CEL95813.1"/>
    <property type="molecule type" value="Genomic_DNA"/>
</dbReference>
<dbReference type="GO" id="GO:0004663">
    <property type="term" value="F:Rab geranylgeranyltransferase activity"/>
    <property type="evidence" value="ECO:0007669"/>
    <property type="project" value="UniProtKB-UniRule"/>
</dbReference>
<dbReference type="Proteomes" id="UP000041254">
    <property type="component" value="Unassembled WGS sequence"/>
</dbReference>
<protein>
    <recommendedName>
        <fullName evidence="6">Geranylgeranyl transferase type-2 subunit alpha</fullName>
        <ecNumber evidence="6">2.5.1.60</ecNumber>
    </recommendedName>
    <alternativeName>
        <fullName evidence="6">Geranylgeranyl transferase type II subunit alpha</fullName>
    </alternativeName>
</protein>
<sequence>MHNRRRKATAGEAVPAIREKARRVTELLKKLSKCRAEGATGDDAALQLTQRLIEINPDFAFVWNFRREIIRTLLKQGPESDVTEDEGGGTGGLLCDELSLLEGALSQSPKAYCLWFHRWWTLLMQGVGRDLGRELDLCTKLLTVDERNFHCWNHRQLIVAMRKHAGNTTTPGHDANGQQEDTATRWLDDDLGFTCDMIERNFSNYSAWHLRALTRTQLSCRPGQHTTTGATTSCQQELQWIKQGVYTEPSDQSLWLYHCWLLHQAGRPPLRLVGAVVESRSEPDKGDCRQSVLLFFSAACSIDATRSRVDIHQPEGDVHARTSGAFSPLDADAASQRRNSRIPRQQRPLQPSSDAWRFDLDDGVSVPGRATVILHLRFTAHGGSLPSFYQACFLPTLGIGGDTTPPAAHEPALEVTYQCDVPGNPHRGSVLHLSVKDSCRAAYCIGGGGSSVRDEMQPSDGALLEQELAAVDELLQIEPNCYYAVLAKCWLLESLRPRDPLLLANYKRLQTLDPLRRGFYQDCWSNALVRMKVLEQVERATEGPLEAIDLSSLGLTCLGEQQLLPAHGIKRIDVSNNSIRTLVGLRWLTSLEEVVADPGVQKLPKLRGSSSCR</sequence>
<proteinExistence type="inferred from homology"/>
<dbReference type="InterPro" id="IPR002088">
    <property type="entry name" value="Prenyl_trans_a"/>
</dbReference>
<accession>A0A0G4EII4</accession>
<evidence type="ECO:0000256" key="5">
    <source>
        <dbReference type="ARBA" id="ARBA00047658"/>
    </source>
</evidence>
<name>A0A0G4EII4_VITBC</name>
<evidence type="ECO:0000256" key="7">
    <source>
        <dbReference type="SAM" id="MobiDB-lite"/>
    </source>
</evidence>
<dbReference type="Gene3D" id="1.25.40.120">
    <property type="entry name" value="Protein prenylyltransferase"/>
    <property type="match status" value="2"/>
</dbReference>
<gene>
    <name evidence="8" type="ORF">Vbra_3818</name>
</gene>
<organism evidence="8 9">
    <name type="scientific">Vitrella brassicaformis (strain CCMP3155)</name>
    <dbReference type="NCBI Taxonomy" id="1169540"/>
    <lineage>
        <taxon>Eukaryota</taxon>
        <taxon>Sar</taxon>
        <taxon>Alveolata</taxon>
        <taxon>Colpodellida</taxon>
        <taxon>Vitrellaceae</taxon>
        <taxon>Vitrella</taxon>
    </lineage>
</organism>
<dbReference type="FunCoup" id="A0A0G4EII4">
    <property type="interactions" value="6"/>
</dbReference>
<dbReference type="AlphaFoldDB" id="A0A0G4EII4"/>
<dbReference type="Pfam" id="PF01239">
    <property type="entry name" value="PPTA"/>
    <property type="match status" value="5"/>
</dbReference>
<dbReference type="SUPFAM" id="SSF48439">
    <property type="entry name" value="Protein prenylyltransferase"/>
    <property type="match status" value="1"/>
</dbReference>
<dbReference type="VEuPathDB" id="CryptoDB:Vbra_3818"/>
<dbReference type="EC" id="2.5.1.60" evidence="6"/>
<dbReference type="STRING" id="1169540.A0A0G4EII4"/>
<comment type="function">
    <text evidence="6">Catalyzes the transfer of a geranyl-geranyl moiety from geranyl-geranyl pyrophosphate to cysteines occuring in specific C-terminal amino acid sequences.</text>
</comment>
<keyword evidence="4" id="KW-0677">Repeat</keyword>
<reference evidence="8 9" key="1">
    <citation type="submission" date="2014-11" db="EMBL/GenBank/DDBJ databases">
        <authorList>
            <person name="Zhu J."/>
            <person name="Qi W."/>
            <person name="Song R."/>
        </authorList>
    </citation>
    <scope>NUCLEOTIDE SEQUENCE [LARGE SCALE GENOMIC DNA]</scope>
</reference>
<feature type="region of interest" description="Disordered" evidence="7">
    <location>
        <begin position="315"/>
        <end position="354"/>
    </location>
</feature>
<evidence type="ECO:0000313" key="9">
    <source>
        <dbReference type="Proteomes" id="UP000041254"/>
    </source>
</evidence>
<dbReference type="InParanoid" id="A0A0G4EII4"/>
<keyword evidence="9" id="KW-1185">Reference proteome</keyword>
<dbReference type="PANTHER" id="PTHR11129">
    <property type="entry name" value="PROTEIN FARNESYLTRANSFERASE ALPHA SUBUNIT/RAB GERANYLGERANYL TRANSFERASE ALPHA SUBUNIT"/>
    <property type="match status" value="1"/>
</dbReference>
<dbReference type="GO" id="GO:0097354">
    <property type="term" value="P:prenylation"/>
    <property type="evidence" value="ECO:0007669"/>
    <property type="project" value="UniProtKB-UniRule"/>
</dbReference>
<keyword evidence="3 6" id="KW-0808">Transferase</keyword>
<evidence type="ECO:0000256" key="1">
    <source>
        <dbReference type="ARBA" id="ARBA00006734"/>
    </source>
</evidence>